<name>A0A532V3M6_UNCL8</name>
<dbReference type="AlphaFoldDB" id="A0A532V3M6"/>
<organism evidence="1 2">
    <name type="scientific">candidate division LCP-89 bacterium B3_LCP</name>
    <dbReference type="NCBI Taxonomy" id="2012998"/>
    <lineage>
        <taxon>Bacteria</taxon>
        <taxon>Pseudomonadati</taxon>
        <taxon>Bacteria division LCP-89</taxon>
    </lineage>
</organism>
<reference evidence="1 2" key="1">
    <citation type="submission" date="2017-06" db="EMBL/GenBank/DDBJ databases">
        <title>Novel microbial phyla capable of carbon fixation and sulfur reduction in deep-sea sediments.</title>
        <authorList>
            <person name="Huang J."/>
            <person name="Baker B."/>
            <person name="Wang Y."/>
        </authorList>
    </citation>
    <scope>NUCLEOTIDE SEQUENCE [LARGE SCALE GENOMIC DNA]</scope>
    <source>
        <strain evidence="1">B3_LCP</strain>
    </source>
</reference>
<evidence type="ECO:0000313" key="2">
    <source>
        <dbReference type="Proteomes" id="UP000319619"/>
    </source>
</evidence>
<dbReference type="Proteomes" id="UP000319619">
    <property type="component" value="Unassembled WGS sequence"/>
</dbReference>
<evidence type="ECO:0000313" key="1">
    <source>
        <dbReference type="EMBL" id="TKJ41795.1"/>
    </source>
</evidence>
<dbReference type="EMBL" id="NJBN01000002">
    <property type="protein sequence ID" value="TKJ41795.1"/>
    <property type="molecule type" value="Genomic_DNA"/>
</dbReference>
<gene>
    <name evidence="1" type="ORF">CEE37_04290</name>
</gene>
<sequence>MTKQKKIKVQDLSLDEVTNSIDYLEKAYYFIQQTEKEKNAWKWVMLSLHGALYGFAICACRGSSNRLVTKKDSEDLISIRKALEYCRDKDIMGRFVHSKPLILTEQQEESIERLIDEFRNRFIHFMPTLRSIELHDLPKVSLDILDAIRFLALETGNILCQRKNKTRRIKSLIFQSRKILKKMSLYTESLN</sequence>
<comment type="caution">
    <text evidence="1">The sequence shown here is derived from an EMBL/GenBank/DDBJ whole genome shotgun (WGS) entry which is preliminary data.</text>
</comment>
<proteinExistence type="predicted"/>
<protein>
    <recommendedName>
        <fullName evidence="3">HEPN AbiU2-like domain-containing protein</fullName>
    </recommendedName>
</protein>
<evidence type="ECO:0008006" key="3">
    <source>
        <dbReference type="Google" id="ProtNLM"/>
    </source>
</evidence>
<accession>A0A532V3M6</accession>